<dbReference type="Proteomes" id="UP000263642">
    <property type="component" value="Unassembled WGS sequence"/>
</dbReference>
<name>A0A3D3R298_9PLAN</name>
<reference evidence="1 2" key="1">
    <citation type="journal article" date="2018" name="Nat. Biotechnol.">
        <title>A standardized bacterial taxonomy based on genome phylogeny substantially revises the tree of life.</title>
        <authorList>
            <person name="Parks D.H."/>
            <person name="Chuvochina M."/>
            <person name="Waite D.W."/>
            <person name="Rinke C."/>
            <person name="Skarshewski A."/>
            <person name="Chaumeil P.A."/>
            <person name="Hugenholtz P."/>
        </authorList>
    </citation>
    <scope>NUCLEOTIDE SEQUENCE [LARGE SCALE GENOMIC DNA]</scope>
    <source>
        <strain evidence="1">UBA9375</strain>
    </source>
</reference>
<protein>
    <submittedName>
        <fullName evidence="1">Uncharacterized protein</fullName>
    </submittedName>
</protein>
<sequence>MLHNNNDELHKLSPHKLPCYRWNFAVRLSEAPEPDMNIADDQITKDATAYLKSKDKEKFPDIYEAYKIYRDDGYERAHIEACILAGLTVDQVADWSCVYPRIIRVYEALFFSVRERDIPFDRLLQYTVGDCLITGFKNHQVRQFWAWLALHTPFEFFEHAIYPMEAELSETDDDSPALSLYLRPDSSVPIYFQTMIAECVAPFINPQIEWIRAFAHYYQQFRELPTSKELRYLDHNVDREVKR</sequence>
<dbReference type="AlphaFoldDB" id="A0A3D3R298"/>
<evidence type="ECO:0000313" key="1">
    <source>
        <dbReference type="EMBL" id="HCO22212.1"/>
    </source>
</evidence>
<comment type="caution">
    <text evidence="1">The sequence shown here is derived from an EMBL/GenBank/DDBJ whole genome shotgun (WGS) entry which is preliminary data.</text>
</comment>
<proteinExistence type="predicted"/>
<dbReference type="EMBL" id="DQAY01000023">
    <property type="protein sequence ID" value="HCO22212.1"/>
    <property type="molecule type" value="Genomic_DNA"/>
</dbReference>
<accession>A0A3D3R298</accession>
<organism evidence="1 2">
    <name type="scientific">Gimesia maris</name>
    <dbReference type="NCBI Taxonomy" id="122"/>
    <lineage>
        <taxon>Bacteria</taxon>
        <taxon>Pseudomonadati</taxon>
        <taxon>Planctomycetota</taxon>
        <taxon>Planctomycetia</taxon>
        <taxon>Planctomycetales</taxon>
        <taxon>Planctomycetaceae</taxon>
        <taxon>Gimesia</taxon>
    </lineage>
</organism>
<evidence type="ECO:0000313" key="2">
    <source>
        <dbReference type="Proteomes" id="UP000263642"/>
    </source>
</evidence>
<gene>
    <name evidence="1" type="ORF">DIT97_03765</name>
</gene>